<evidence type="ECO:0000256" key="2">
    <source>
        <dbReference type="ARBA" id="ARBA00023015"/>
    </source>
</evidence>
<dbReference type="InterPro" id="IPR050142">
    <property type="entry name" value="MADS-box/MEF2_TF"/>
</dbReference>
<sequence length="172" mass="19406">MRARQAKFSKRKRSLVKKAKELAILCDVDLALILFSPTEKPVALVGQDKELSTVLERLSSLSVGQREERRAYTNRLVEKMFSKSDSEADPGSFLTDRSEVLKLREEQLNELNGKLEAKTKILRVWKNPLLVEDPEQLKLMEDHLIASLNKISIKDGELSEENENGSNGANGN</sequence>
<keyword evidence="5" id="KW-0539">Nucleus</keyword>
<dbReference type="PROSITE" id="PS50066">
    <property type="entry name" value="MADS_BOX_2"/>
    <property type="match status" value="1"/>
</dbReference>
<keyword evidence="2" id="KW-0805">Transcription regulation</keyword>
<comment type="subcellular location">
    <subcellularLocation>
        <location evidence="1">Nucleus</location>
    </subcellularLocation>
</comment>
<gene>
    <name evidence="7" type="ORF">SLEP1_g15958</name>
</gene>
<accession>A0AAV5IUX1</accession>
<evidence type="ECO:0000313" key="7">
    <source>
        <dbReference type="EMBL" id="GKV03694.1"/>
    </source>
</evidence>
<dbReference type="EMBL" id="BPVZ01000020">
    <property type="protein sequence ID" value="GKV03694.1"/>
    <property type="molecule type" value="Genomic_DNA"/>
</dbReference>
<dbReference type="GO" id="GO:0046983">
    <property type="term" value="F:protein dimerization activity"/>
    <property type="evidence" value="ECO:0007669"/>
    <property type="project" value="InterPro"/>
</dbReference>
<protein>
    <recommendedName>
        <fullName evidence="6">MADS-box domain-containing protein</fullName>
    </recommendedName>
</protein>
<name>A0AAV5IUX1_9ROSI</name>
<evidence type="ECO:0000256" key="5">
    <source>
        <dbReference type="ARBA" id="ARBA00023242"/>
    </source>
</evidence>
<dbReference type="Gene3D" id="3.40.1810.10">
    <property type="entry name" value="Transcription factor, MADS-box"/>
    <property type="match status" value="1"/>
</dbReference>
<dbReference type="AlphaFoldDB" id="A0AAV5IUX1"/>
<dbReference type="SUPFAM" id="SSF55455">
    <property type="entry name" value="SRF-like"/>
    <property type="match status" value="1"/>
</dbReference>
<dbReference type="PRINTS" id="PR00404">
    <property type="entry name" value="MADSDOMAIN"/>
</dbReference>
<dbReference type="PANTHER" id="PTHR48019">
    <property type="entry name" value="SERUM RESPONSE FACTOR HOMOLOG"/>
    <property type="match status" value="1"/>
</dbReference>
<keyword evidence="3" id="KW-0238">DNA-binding</keyword>
<evidence type="ECO:0000259" key="6">
    <source>
        <dbReference type="PROSITE" id="PS50066"/>
    </source>
</evidence>
<dbReference type="GO" id="GO:0003677">
    <property type="term" value="F:DNA binding"/>
    <property type="evidence" value="ECO:0007669"/>
    <property type="project" value="UniProtKB-KW"/>
</dbReference>
<dbReference type="InterPro" id="IPR002100">
    <property type="entry name" value="TF_MADSbox"/>
</dbReference>
<evidence type="ECO:0000256" key="1">
    <source>
        <dbReference type="ARBA" id="ARBA00004123"/>
    </source>
</evidence>
<feature type="domain" description="MADS-box" evidence="6">
    <location>
        <begin position="1"/>
        <end position="48"/>
    </location>
</feature>
<dbReference type="SMART" id="SM00432">
    <property type="entry name" value="MADS"/>
    <property type="match status" value="1"/>
</dbReference>
<dbReference type="Proteomes" id="UP001054252">
    <property type="component" value="Unassembled WGS sequence"/>
</dbReference>
<evidence type="ECO:0000313" key="8">
    <source>
        <dbReference type="Proteomes" id="UP001054252"/>
    </source>
</evidence>
<dbReference type="CDD" id="cd00120">
    <property type="entry name" value="MADS"/>
    <property type="match status" value="1"/>
</dbReference>
<keyword evidence="4" id="KW-0804">Transcription</keyword>
<evidence type="ECO:0000256" key="3">
    <source>
        <dbReference type="ARBA" id="ARBA00023125"/>
    </source>
</evidence>
<proteinExistence type="predicted"/>
<dbReference type="Pfam" id="PF00319">
    <property type="entry name" value="SRF-TF"/>
    <property type="match status" value="1"/>
</dbReference>
<evidence type="ECO:0000256" key="4">
    <source>
        <dbReference type="ARBA" id="ARBA00023163"/>
    </source>
</evidence>
<reference evidence="7 8" key="1">
    <citation type="journal article" date="2021" name="Commun. Biol.">
        <title>The genome of Shorea leprosula (Dipterocarpaceae) highlights the ecological relevance of drought in aseasonal tropical rainforests.</title>
        <authorList>
            <person name="Ng K.K.S."/>
            <person name="Kobayashi M.J."/>
            <person name="Fawcett J.A."/>
            <person name="Hatakeyama M."/>
            <person name="Paape T."/>
            <person name="Ng C.H."/>
            <person name="Ang C.C."/>
            <person name="Tnah L.H."/>
            <person name="Lee C.T."/>
            <person name="Nishiyama T."/>
            <person name="Sese J."/>
            <person name="O'Brien M.J."/>
            <person name="Copetti D."/>
            <person name="Mohd Noor M.I."/>
            <person name="Ong R.C."/>
            <person name="Putra M."/>
            <person name="Sireger I.Z."/>
            <person name="Indrioko S."/>
            <person name="Kosugi Y."/>
            <person name="Izuno A."/>
            <person name="Isagi Y."/>
            <person name="Lee S.L."/>
            <person name="Shimizu K.K."/>
        </authorList>
    </citation>
    <scope>NUCLEOTIDE SEQUENCE [LARGE SCALE GENOMIC DNA]</scope>
    <source>
        <strain evidence="7">214</strain>
    </source>
</reference>
<comment type="caution">
    <text evidence="7">The sequence shown here is derived from an EMBL/GenBank/DDBJ whole genome shotgun (WGS) entry which is preliminary data.</text>
</comment>
<organism evidence="7 8">
    <name type="scientific">Rubroshorea leprosula</name>
    <dbReference type="NCBI Taxonomy" id="152421"/>
    <lineage>
        <taxon>Eukaryota</taxon>
        <taxon>Viridiplantae</taxon>
        <taxon>Streptophyta</taxon>
        <taxon>Embryophyta</taxon>
        <taxon>Tracheophyta</taxon>
        <taxon>Spermatophyta</taxon>
        <taxon>Magnoliopsida</taxon>
        <taxon>eudicotyledons</taxon>
        <taxon>Gunneridae</taxon>
        <taxon>Pentapetalae</taxon>
        <taxon>rosids</taxon>
        <taxon>malvids</taxon>
        <taxon>Malvales</taxon>
        <taxon>Dipterocarpaceae</taxon>
        <taxon>Rubroshorea</taxon>
    </lineage>
</organism>
<dbReference type="InterPro" id="IPR036879">
    <property type="entry name" value="TF_MADSbox_sf"/>
</dbReference>
<keyword evidence="8" id="KW-1185">Reference proteome</keyword>
<dbReference type="GO" id="GO:0005634">
    <property type="term" value="C:nucleus"/>
    <property type="evidence" value="ECO:0007669"/>
    <property type="project" value="UniProtKB-SubCell"/>
</dbReference>